<dbReference type="OMA" id="AWCNGSI"/>
<keyword evidence="2" id="KW-0812">Transmembrane</keyword>
<feature type="transmembrane region" description="Helical" evidence="2">
    <location>
        <begin position="32"/>
        <end position="51"/>
    </location>
</feature>
<dbReference type="PROSITE" id="PS50850">
    <property type="entry name" value="MFS"/>
    <property type="match status" value="1"/>
</dbReference>
<dbReference type="GeneID" id="20252563"/>
<dbReference type="OrthoDB" id="6499973at2759"/>
<dbReference type="InterPro" id="IPR011701">
    <property type="entry name" value="MFS"/>
</dbReference>
<sequence>FVSAWVGSIAYGLSMFVGPVTGLTMKRFGHKFAMVLGGFLCSISLCASSFVQGIDQLFFTFSFIYGVGACMSITPTMTLGQDYFDKYLGVSVGIMTSGSSIGTLIMAPTTQTLIDALGWRNTFRVYAGTCLLTSILNLFIRPITNRKKTQSDELRTSPLRRLIAELALWKNRVFIVWTTGITLVMFGYYIPYVHLVSFAVDQGATVEQGSIIIMVFGASTATGRLLFGKIVQLGLLNRLHMHQLSMILSGSATMFLPLISSYDGLLVFIIFFGLVDGCFVVLLPLMTCSLVRTDKVALAWSFLICSSSITFTLGPPVAGFMYDALGSYNLPFHFAGVPVILGALVLFLIPW</sequence>
<keyword evidence="2" id="KW-1133">Transmembrane helix</keyword>
<evidence type="ECO:0000256" key="1">
    <source>
        <dbReference type="ARBA" id="ARBA00004141"/>
    </source>
</evidence>
<organism evidence="4 5">
    <name type="scientific">Lottia gigantea</name>
    <name type="common">Giant owl limpet</name>
    <dbReference type="NCBI Taxonomy" id="225164"/>
    <lineage>
        <taxon>Eukaryota</taxon>
        <taxon>Metazoa</taxon>
        <taxon>Spiralia</taxon>
        <taxon>Lophotrochozoa</taxon>
        <taxon>Mollusca</taxon>
        <taxon>Gastropoda</taxon>
        <taxon>Patellogastropoda</taxon>
        <taxon>Lottioidea</taxon>
        <taxon>Lottiidae</taxon>
        <taxon>Lottia</taxon>
    </lineage>
</organism>
<dbReference type="AlphaFoldDB" id="V3ZDL0"/>
<protein>
    <recommendedName>
        <fullName evidence="3">Major facilitator superfamily (MFS) profile domain-containing protein</fullName>
    </recommendedName>
</protein>
<dbReference type="KEGG" id="lgi:LOTGIDRAFT_83181"/>
<feature type="transmembrane region" description="Helical" evidence="2">
    <location>
        <begin position="239"/>
        <end position="259"/>
    </location>
</feature>
<dbReference type="Proteomes" id="UP000030746">
    <property type="component" value="Unassembled WGS sequence"/>
</dbReference>
<feature type="transmembrane region" description="Helical" evidence="2">
    <location>
        <begin position="87"/>
        <end position="107"/>
    </location>
</feature>
<evidence type="ECO:0000259" key="3">
    <source>
        <dbReference type="PROSITE" id="PS50850"/>
    </source>
</evidence>
<feature type="transmembrane region" description="Helical" evidence="2">
    <location>
        <begin position="265"/>
        <end position="285"/>
    </location>
</feature>
<feature type="transmembrane region" description="Helical" evidence="2">
    <location>
        <begin position="210"/>
        <end position="227"/>
    </location>
</feature>
<feature type="domain" description="Major facilitator superfamily (MFS) profile" evidence="3">
    <location>
        <begin position="1"/>
        <end position="351"/>
    </location>
</feature>
<feature type="transmembrane region" description="Helical" evidence="2">
    <location>
        <begin position="330"/>
        <end position="349"/>
    </location>
</feature>
<dbReference type="InterPro" id="IPR050327">
    <property type="entry name" value="Proton-linked_MCT"/>
</dbReference>
<evidence type="ECO:0000313" key="4">
    <source>
        <dbReference type="EMBL" id="ESO89208.1"/>
    </source>
</evidence>
<feature type="non-terminal residue" evidence="4">
    <location>
        <position position="1"/>
    </location>
</feature>
<dbReference type="PANTHER" id="PTHR11360:SF284">
    <property type="entry name" value="EG:103B4.3 PROTEIN-RELATED"/>
    <property type="match status" value="1"/>
</dbReference>
<feature type="transmembrane region" description="Helical" evidence="2">
    <location>
        <begin position="297"/>
        <end position="318"/>
    </location>
</feature>
<comment type="subcellular location">
    <subcellularLocation>
        <location evidence="1">Membrane</location>
        <topology evidence="1">Multi-pass membrane protein</topology>
    </subcellularLocation>
</comment>
<evidence type="ECO:0000313" key="5">
    <source>
        <dbReference type="Proteomes" id="UP000030746"/>
    </source>
</evidence>
<dbReference type="InterPro" id="IPR036259">
    <property type="entry name" value="MFS_trans_sf"/>
</dbReference>
<keyword evidence="5" id="KW-1185">Reference proteome</keyword>
<dbReference type="InterPro" id="IPR020846">
    <property type="entry name" value="MFS_dom"/>
</dbReference>
<feature type="transmembrane region" description="Helical" evidence="2">
    <location>
        <begin position="6"/>
        <end position="25"/>
    </location>
</feature>
<name>V3ZDL0_LOTGI</name>
<dbReference type="HOGENOM" id="CLU_001265_59_1_1"/>
<dbReference type="Gene3D" id="1.20.1250.20">
    <property type="entry name" value="MFS general substrate transporter like domains"/>
    <property type="match status" value="1"/>
</dbReference>
<accession>V3ZDL0</accession>
<feature type="non-terminal residue" evidence="4">
    <location>
        <position position="351"/>
    </location>
</feature>
<gene>
    <name evidence="4" type="ORF">LOTGIDRAFT_83181</name>
</gene>
<dbReference type="GO" id="GO:0016020">
    <property type="term" value="C:membrane"/>
    <property type="evidence" value="ECO:0007669"/>
    <property type="project" value="UniProtKB-SubCell"/>
</dbReference>
<dbReference type="PANTHER" id="PTHR11360">
    <property type="entry name" value="MONOCARBOXYLATE TRANSPORTER"/>
    <property type="match status" value="1"/>
</dbReference>
<feature type="transmembrane region" description="Helical" evidence="2">
    <location>
        <begin position="123"/>
        <end position="140"/>
    </location>
</feature>
<dbReference type="Pfam" id="PF07690">
    <property type="entry name" value="MFS_1"/>
    <property type="match status" value="1"/>
</dbReference>
<dbReference type="RefSeq" id="XP_009059950.1">
    <property type="nucleotide sequence ID" value="XM_009061702.1"/>
</dbReference>
<dbReference type="CTD" id="20252563"/>
<dbReference type="GO" id="GO:0008028">
    <property type="term" value="F:monocarboxylic acid transmembrane transporter activity"/>
    <property type="evidence" value="ECO:0007669"/>
    <property type="project" value="TreeGrafter"/>
</dbReference>
<evidence type="ECO:0000256" key="2">
    <source>
        <dbReference type="SAM" id="Phobius"/>
    </source>
</evidence>
<reference evidence="4 5" key="1">
    <citation type="journal article" date="2013" name="Nature">
        <title>Insights into bilaterian evolution from three spiralian genomes.</title>
        <authorList>
            <person name="Simakov O."/>
            <person name="Marletaz F."/>
            <person name="Cho S.J."/>
            <person name="Edsinger-Gonzales E."/>
            <person name="Havlak P."/>
            <person name="Hellsten U."/>
            <person name="Kuo D.H."/>
            <person name="Larsson T."/>
            <person name="Lv J."/>
            <person name="Arendt D."/>
            <person name="Savage R."/>
            <person name="Osoegawa K."/>
            <person name="de Jong P."/>
            <person name="Grimwood J."/>
            <person name="Chapman J.A."/>
            <person name="Shapiro H."/>
            <person name="Aerts A."/>
            <person name="Otillar R.P."/>
            <person name="Terry A.Y."/>
            <person name="Boore J.L."/>
            <person name="Grigoriev I.V."/>
            <person name="Lindberg D.R."/>
            <person name="Seaver E.C."/>
            <person name="Weisblat D.A."/>
            <person name="Putnam N.H."/>
            <person name="Rokhsar D.S."/>
        </authorList>
    </citation>
    <scope>NUCLEOTIDE SEQUENCE [LARGE SCALE GENOMIC DNA]</scope>
</reference>
<keyword evidence="2" id="KW-0472">Membrane</keyword>
<feature type="transmembrane region" description="Helical" evidence="2">
    <location>
        <begin position="173"/>
        <end position="190"/>
    </location>
</feature>
<feature type="transmembrane region" description="Helical" evidence="2">
    <location>
        <begin position="57"/>
        <end position="75"/>
    </location>
</feature>
<proteinExistence type="predicted"/>
<dbReference type="EMBL" id="KB202619">
    <property type="protein sequence ID" value="ESO89208.1"/>
    <property type="molecule type" value="Genomic_DNA"/>
</dbReference>
<dbReference type="SUPFAM" id="SSF103473">
    <property type="entry name" value="MFS general substrate transporter"/>
    <property type="match status" value="1"/>
</dbReference>